<keyword evidence="2" id="KW-0547">Nucleotide-binding</keyword>
<evidence type="ECO:0000256" key="5">
    <source>
        <dbReference type="ARBA" id="ARBA00040145"/>
    </source>
</evidence>
<evidence type="ECO:0000256" key="4">
    <source>
        <dbReference type="ARBA" id="ARBA00023134"/>
    </source>
</evidence>
<feature type="region of interest" description="Disordered" evidence="6">
    <location>
        <begin position="567"/>
        <end position="600"/>
    </location>
</feature>
<dbReference type="EMBL" id="CAJNRD030001123">
    <property type="protein sequence ID" value="CAG5104370.1"/>
    <property type="molecule type" value="Genomic_DNA"/>
</dbReference>
<dbReference type="InterPro" id="IPR006073">
    <property type="entry name" value="GTP-bd"/>
</dbReference>
<dbReference type="CDD" id="cd01857">
    <property type="entry name" value="HSR1_MMR1"/>
    <property type="match status" value="1"/>
</dbReference>
<proteinExistence type="predicted"/>
<keyword evidence="1" id="KW-0963">Cytoplasm</keyword>
<feature type="region of interest" description="Disordered" evidence="6">
    <location>
        <begin position="223"/>
        <end position="312"/>
    </location>
</feature>
<dbReference type="Proteomes" id="UP000786811">
    <property type="component" value="Unassembled WGS sequence"/>
</dbReference>
<dbReference type="OrthoDB" id="61815at2759"/>
<dbReference type="GO" id="GO:0005829">
    <property type="term" value="C:cytosol"/>
    <property type="evidence" value="ECO:0007669"/>
    <property type="project" value="TreeGrafter"/>
</dbReference>
<feature type="compositionally biased region" description="Basic and acidic residues" evidence="6">
    <location>
        <begin position="301"/>
        <end position="312"/>
    </location>
</feature>
<evidence type="ECO:0000259" key="7">
    <source>
        <dbReference type="Pfam" id="PF01926"/>
    </source>
</evidence>
<dbReference type="GO" id="GO:0000054">
    <property type="term" value="P:ribosomal subunit export from nucleus"/>
    <property type="evidence" value="ECO:0007669"/>
    <property type="project" value="TreeGrafter"/>
</dbReference>
<evidence type="ECO:0000313" key="9">
    <source>
        <dbReference type="Proteomes" id="UP000786811"/>
    </source>
</evidence>
<dbReference type="InterPro" id="IPR023179">
    <property type="entry name" value="GTP-bd_ortho_bundle_sf"/>
</dbReference>
<dbReference type="PANTHER" id="PTHR45709:SF2">
    <property type="entry name" value="LARGE SUBUNIT GTPASE 1 HOMOLOG"/>
    <property type="match status" value="1"/>
</dbReference>
<feature type="compositionally biased region" description="Basic residues" evidence="6">
    <location>
        <begin position="584"/>
        <end position="600"/>
    </location>
</feature>
<keyword evidence="3" id="KW-0378">Hydrolase</keyword>
<protein>
    <recommendedName>
        <fullName evidence="5">Large subunit GTPase 1 homolog</fullName>
    </recommendedName>
</protein>
<comment type="caution">
    <text evidence="8">The sequence shown here is derived from an EMBL/GenBank/DDBJ whole genome shotgun (WGS) entry which is preliminary data.</text>
</comment>
<sequence>MSKKNKGSSLGKALVRNRFGPKKKRENTFEEFLRTAELAGTEFQAEKLDIKYVNPQSGMGLPSEKERADLLALFKTNAKLLKIPRRPKWDEHTSAQELHTREKNEFLEWRRQLSLLQDTGEMTITPYEKNLEFWRQLWRVVERSDVVVQIVDARNPLLFRCEDLENYVHEVDATKMNMILVNKADFLTLEQRQAWCDYFTEVGIKVAFFSALDAAELNYRNRKSAEIDEEEEEEEKEDEVEEEEEDETDEENEDDVSNKTNDGESDISSYVTDFGSDSEYQSADDTDAIQLDKIPDSQPEEELKSTDEVESTKTLEINSPELLTRERLIELFKSLKGEITYTPNVVTIGLVGYPNVGKSSTINAILMGKKVSVSATPGKTKHFQTLFVDNELMLCDCPGLVMPSFICTKAEMVLHGILPIDHLRDHVPSITLLGTWIPRHVLEDTYGIMLPPPRDGEDPHRPPTSEEILNTYGFNRGFMTANGQPDNPRSARVLLKDFVNGKLLHCVAPPNKIQEEYHTFPPRRRVYSENHVVPPDAMRASRGVTINNEDVDRAFFRDREAGVHVKGLPGKLSSANSGDPGGKPWKKINKHANKNKKEKGRRLYKHLDLH</sequence>
<dbReference type="GO" id="GO:0005525">
    <property type="term" value="F:GTP binding"/>
    <property type="evidence" value="ECO:0007669"/>
    <property type="project" value="UniProtKB-KW"/>
</dbReference>
<name>A0A8J2HRJ1_COTCN</name>
<evidence type="ECO:0000256" key="1">
    <source>
        <dbReference type="ARBA" id="ARBA00022490"/>
    </source>
</evidence>
<dbReference type="InterPro" id="IPR043358">
    <property type="entry name" value="GNL1-like"/>
</dbReference>
<evidence type="ECO:0000256" key="6">
    <source>
        <dbReference type="SAM" id="MobiDB-lite"/>
    </source>
</evidence>
<dbReference type="SUPFAM" id="SSF52540">
    <property type="entry name" value="P-loop containing nucleoside triphosphate hydrolases"/>
    <property type="match status" value="1"/>
</dbReference>
<accession>A0A8J2HRJ1</accession>
<feature type="compositionally biased region" description="Acidic residues" evidence="6">
    <location>
        <begin position="227"/>
        <end position="255"/>
    </location>
</feature>
<dbReference type="GO" id="GO:0003924">
    <property type="term" value="F:GTPase activity"/>
    <property type="evidence" value="ECO:0007669"/>
    <property type="project" value="InterPro"/>
</dbReference>
<evidence type="ECO:0000313" key="8">
    <source>
        <dbReference type="EMBL" id="CAG5104370.1"/>
    </source>
</evidence>
<organism evidence="8 9">
    <name type="scientific">Cotesia congregata</name>
    <name type="common">Parasitoid wasp</name>
    <name type="synonym">Apanteles congregatus</name>
    <dbReference type="NCBI Taxonomy" id="51543"/>
    <lineage>
        <taxon>Eukaryota</taxon>
        <taxon>Metazoa</taxon>
        <taxon>Ecdysozoa</taxon>
        <taxon>Arthropoda</taxon>
        <taxon>Hexapoda</taxon>
        <taxon>Insecta</taxon>
        <taxon>Pterygota</taxon>
        <taxon>Neoptera</taxon>
        <taxon>Endopterygota</taxon>
        <taxon>Hymenoptera</taxon>
        <taxon>Apocrita</taxon>
        <taxon>Ichneumonoidea</taxon>
        <taxon>Braconidae</taxon>
        <taxon>Microgastrinae</taxon>
        <taxon>Cotesia</taxon>
    </lineage>
</organism>
<dbReference type="AlphaFoldDB" id="A0A8J2HRJ1"/>
<evidence type="ECO:0000256" key="2">
    <source>
        <dbReference type="ARBA" id="ARBA00022741"/>
    </source>
</evidence>
<gene>
    <name evidence="8" type="ORF">HICCMSTLAB_LOCUS11968</name>
</gene>
<dbReference type="PANTHER" id="PTHR45709">
    <property type="entry name" value="LARGE SUBUNIT GTPASE 1 HOMOLOG-RELATED"/>
    <property type="match status" value="1"/>
</dbReference>
<reference evidence="8" key="1">
    <citation type="submission" date="2021-04" db="EMBL/GenBank/DDBJ databases">
        <authorList>
            <person name="Chebbi M.A.C M."/>
        </authorList>
    </citation>
    <scope>NUCLEOTIDE SEQUENCE</scope>
</reference>
<dbReference type="Gene3D" id="1.10.1580.10">
    <property type="match status" value="1"/>
</dbReference>
<feature type="domain" description="G" evidence="7">
    <location>
        <begin position="347"/>
        <end position="402"/>
    </location>
</feature>
<evidence type="ECO:0000256" key="3">
    <source>
        <dbReference type="ARBA" id="ARBA00022801"/>
    </source>
</evidence>
<keyword evidence="4" id="KW-0342">GTP-binding</keyword>
<keyword evidence="9" id="KW-1185">Reference proteome</keyword>
<dbReference type="Pfam" id="PF01926">
    <property type="entry name" value="MMR_HSR1"/>
    <property type="match status" value="1"/>
</dbReference>
<dbReference type="InterPro" id="IPR027417">
    <property type="entry name" value="P-loop_NTPase"/>
</dbReference>
<dbReference type="Gene3D" id="3.40.50.300">
    <property type="entry name" value="P-loop containing nucleotide triphosphate hydrolases"/>
    <property type="match status" value="1"/>
</dbReference>